<reference evidence="4 5" key="1">
    <citation type="submission" date="2022-11" db="EMBL/GenBank/DDBJ databases">
        <title>Spartinivicinus poritis sp. nov., isolated from scleractinian coral Porites lutea.</title>
        <authorList>
            <person name="Zhang G."/>
            <person name="Cai L."/>
            <person name="Wei Q."/>
        </authorList>
    </citation>
    <scope>NUCLEOTIDE SEQUENCE [LARGE SCALE GENOMIC DNA]</scope>
    <source>
        <strain evidence="4 5">A2-2</strain>
    </source>
</reference>
<dbReference type="InterPro" id="IPR050684">
    <property type="entry name" value="HTH-Siroheme_Decarb"/>
</dbReference>
<dbReference type="PANTHER" id="PTHR43413">
    <property type="entry name" value="TRANSCRIPTIONAL REGULATOR, ASNC FAMILY"/>
    <property type="match status" value="1"/>
</dbReference>
<dbReference type="EMBL" id="JAPMOU010000003">
    <property type="protein sequence ID" value="MDE1461128.1"/>
    <property type="molecule type" value="Genomic_DNA"/>
</dbReference>
<accession>A0ABT5U6Q1</accession>
<evidence type="ECO:0000313" key="5">
    <source>
        <dbReference type="Proteomes" id="UP001528823"/>
    </source>
</evidence>
<evidence type="ECO:0000313" key="4">
    <source>
        <dbReference type="EMBL" id="MDE1461128.1"/>
    </source>
</evidence>
<comment type="subunit">
    <text evidence="1">Probably forms a complex composed of NirD, NirL, NirG and NirH. All proteins are required for the total conversion of siroheme to didecarboxysiroheme.</text>
</comment>
<gene>
    <name evidence="4" type="ORF">ORQ98_04040</name>
</gene>
<dbReference type="InterPro" id="IPR040523">
    <property type="entry name" value="AsnC_trans_reg2"/>
</dbReference>
<evidence type="ECO:0000256" key="1">
    <source>
        <dbReference type="ARBA" id="ARBA00023465"/>
    </source>
</evidence>
<evidence type="ECO:0000256" key="2">
    <source>
        <dbReference type="ARBA" id="ARBA00045291"/>
    </source>
</evidence>
<name>A0ABT5U6Q1_9GAMM</name>
<feature type="domain" description="Siroheme decarboxylase AsnC-like ligand binding" evidence="3">
    <location>
        <begin position="64"/>
        <end position="138"/>
    </location>
</feature>
<evidence type="ECO:0000259" key="3">
    <source>
        <dbReference type="Pfam" id="PF17805"/>
    </source>
</evidence>
<protein>
    <submittedName>
        <fullName evidence="4">Lrp/AsnC family transcriptional regulator</fullName>
    </submittedName>
</protein>
<dbReference type="Gene3D" id="3.30.70.3460">
    <property type="match status" value="1"/>
</dbReference>
<dbReference type="PANTHER" id="PTHR43413:SF1">
    <property type="entry name" value="SIROHEME DECARBOXYLASE NIRL SUBUNIT"/>
    <property type="match status" value="1"/>
</dbReference>
<keyword evidence="5" id="KW-1185">Reference proteome</keyword>
<proteinExistence type="predicted"/>
<comment type="function">
    <text evidence="2">Involved in heme d1 biosynthesis. Catalyzes the decarboxylation of siroheme into didecarboxysiroheme.</text>
</comment>
<dbReference type="RefSeq" id="WP_274687495.1">
    <property type="nucleotide sequence ID" value="NZ_JAPMOU010000003.1"/>
</dbReference>
<organism evidence="4 5">
    <name type="scientific">Spartinivicinus poritis</name>
    <dbReference type="NCBI Taxonomy" id="2994640"/>
    <lineage>
        <taxon>Bacteria</taxon>
        <taxon>Pseudomonadati</taxon>
        <taxon>Pseudomonadota</taxon>
        <taxon>Gammaproteobacteria</taxon>
        <taxon>Oceanospirillales</taxon>
        <taxon>Zooshikellaceae</taxon>
        <taxon>Spartinivicinus</taxon>
    </lineage>
</organism>
<comment type="caution">
    <text evidence="4">The sequence shown here is derived from an EMBL/GenBank/DDBJ whole genome shotgun (WGS) entry which is preliminary data.</text>
</comment>
<dbReference type="Proteomes" id="UP001528823">
    <property type="component" value="Unassembled WGS sequence"/>
</dbReference>
<dbReference type="Pfam" id="PF17805">
    <property type="entry name" value="AsnC_trans_reg2"/>
    <property type="match status" value="1"/>
</dbReference>
<sequence length="150" mass="16894">MQALEKQLISQFQKLSDISLTPYQAIANELSVTESDIINALQQLTDNNILSRFGPVFNHCAAGASTLAALAVSTDELDTVAKKVNQYPEVNHNYAREHYYNLWFVLTAHDQDHLTQVINKITKDIGLSPLILPMEEAFYIDLAFPINWDS</sequence>